<comment type="cofactor">
    <cofactor evidence="15">
        <name>Zn(2+)</name>
        <dbReference type="ChEBI" id="CHEBI:29105"/>
    </cofactor>
    <text evidence="15">Binds 1 zinc ion.</text>
</comment>
<evidence type="ECO:0000256" key="16">
    <source>
        <dbReference type="SAM" id="Coils"/>
    </source>
</evidence>
<feature type="coiled-coil region" evidence="16">
    <location>
        <begin position="145"/>
        <end position="207"/>
    </location>
</feature>
<dbReference type="InterPro" id="IPR024077">
    <property type="entry name" value="Neurolysin/TOP_dom2"/>
</dbReference>
<dbReference type="GO" id="GO:0006508">
    <property type="term" value="P:proteolysis"/>
    <property type="evidence" value="ECO:0007669"/>
    <property type="project" value="UniProtKB-KW"/>
</dbReference>
<dbReference type="AlphaFoldDB" id="A0A2I0R249"/>
<dbReference type="InterPro" id="IPR045090">
    <property type="entry name" value="Pept_M3A_M3B"/>
</dbReference>
<comment type="function">
    <text evidence="11">Removes dipeptides from the C-termini of N-blocked tripeptides, tetrapeptides and larger peptides.</text>
</comment>
<dbReference type="InterPro" id="IPR024079">
    <property type="entry name" value="MetalloPept_cat_dom_sf"/>
</dbReference>
<gene>
    <name evidence="19" type="ORF">CW751_08825</name>
</gene>
<dbReference type="InterPro" id="IPR034005">
    <property type="entry name" value="M3A_DCP"/>
</dbReference>
<sequence length="710" mass="80982">MKIYSAVAFLLVFCFLSCETEVNTDDKMTNKDVGSKDLSSNPLLQKSTLPYGAPDFSKIRNQHFEPAIMEGIRIKRERLKEIVESEEAPTFENTIVALEKSGHQLSKVTNVFSALTGAHTNDTLQDLNQKLAPQLSELNDEVYLNEKLFERIQELNNKKDELGLDAESKKLLEEYHKKFVIAGAELKSEDKEKLKAINSKLASLSAEFGKTLLAATNEGALIIEDKAKLKGLSESTLASLKTDDGNYRIPIQNTTQQPTLASLDNRDTRKMVFENAWMRADGSENDTKDLVIEIAHKRAEKAKLLGFDTYADWSLQTTMIQNKENVREFFDGLIPAGVVKAQKESEMIEEMMHSEGQEGQLEPWDWNYYAEMVRKAKYDLDEDEIKPYFEMMSVLENGVFYAAEKLYGITYKKREDIPVYHDDVLVYELFEEDGSQLGLFYADFYSRESKRGGAWMSNFVDQSHLYDTRPVIYNVCNYPKPAEGEPTLLSFDNAITMFHEFGHALHGFFADQKYPTLSGTNVARDFVEFPSQFNENWATHPDILKNYAKHYETGEVIPSALLDKIKAAGTFNQGYGITENLAASNLDFEWHTISANQEIKDANQFEKDALNKHGLDKVHAVKPRYRSTYFSHIFAGGYGAGYYSYLWTEMLHHDAYVWFENNGGLTRENGQRFRDMVLSVGNTLEYDALYKDWSGRDPQIAPMIKARGLE</sequence>
<evidence type="ECO:0000256" key="9">
    <source>
        <dbReference type="ARBA" id="ARBA00023049"/>
    </source>
</evidence>
<evidence type="ECO:0000256" key="11">
    <source>
        <dbReference type="ARBA" id="ARBA00054529"/>
    </source>
</evidence>
<keyword evidence="7 15" id="KW-0378">Hydrolase</keyword>
<keyword evidence="20" id="KW-1185">Reference proteome</keyword>
<evidence type="ECO:0000256" key="8">
    <source>
        <dbReference type="ARBA" id="ARBA00022833"/>
    </source>
</evidence>
<accession>A0A2I0R249</accession>
<keyword evidence="5 15" id="KW-0645">Protease</keyword>
<evidence type="ECO:0000256" key="7">
    <source>
        <dbReference type="ARBA" id="ARBA00022801"/>
    </source>
</evidence>
<dbReference type="CDD" id="cd06456">
    <property type="entry name" value="M3A_DCP"/>
    <property type="match status" value="1"/>
</dbReference>
<evidence type="ECO:0000256" key="10">
    <source>
        <dbReference type="ARBA" id="ARBA00052506"/>
    </source>
</evidence>
<dbReference type="Gene3D" id="3.40.390.10">
    <property type="entry name" value="Collagenase (Catalytic Domain)"/>
    <property type="match status" value="1"/>
</dbReference>
<evidence type="ECO:0000313" key="20">
    <source>
        <dbReference type="Proteomes" id="UP000236654"/>
    </source>
</evidence>
<organism evidence="19 20">
    <name type="scientific">Brumimicrobium salinarum</name>
    <dbReference type="NCBI Taxonomy" id="2058658"/>
    <lineage>
        <taxon>Bacteria</taxon>
        <taxon>Pseudomonadati</taxon>
        <taxon>Bacteroidota</taxon>
        <taxon>Flavobacteriia</taxon>
        <taxon>Flavobacteriales</taxon>
        <taxon>Crocinitomicaceae</taxon>
        <taxon>Brumimicrobium</taxon>
    </lineage>
</organism>
<evidence type="ECO:0000256" key="4">
    <source>
        <dbReference type="ARBA" id="ARBA00022645"/>
    </source>
</evidence>
<dbReference type="InterPro" id="IPR001567">
    <property type="entry name" value="Pept_M3A_M3B_dom"/>
</dbReference>
<proteinExistence type="inferred from homology"/>
<dbReference type="RefSeq" id="WP_101334640.1">
    <property type="nucleotide sequence ID" value="NZ_PJNI01000009.1"/>
</dbReference>
<dbReference type="GO" id="GO:0004180">
    <property type="term" value="F:carboxypeptidase activity"/>
    <property type="evidence" value="ECO:0007669"/>
    <property type="project" value="UniProtKB-KW"/>
</dbReference>
<dbReference type="Gene3D" id="1.10.1370.40">
    <property type="match status" value="1"/>
</dbReference>
<dbReference type="GO" id="GO:0008241">
    <property type="term" value="F:peptidyl-dipeptidase activity"/>
    <property type="evidence" value="ECO:0007669"/>
    <property type="project" value="UniProtKB-EC"/>
</dbReference>
<feature type="signal peptide" evidence="17">
    <location>
        <begin position="1"/>
        <end position="20"/>
    </location>
</feature>
<dbReference type="Gene3D" id="1.10.1370.10">
    <property type="entry name" value="Neurolysin, domain 3"/>
    <property type="match status" value="1"/>
</dbReference>
<evidence type="ECO:0000256" key="5">
    <source>
        <dbReference type="ARBA" id="ARBA00022670"/>
    </source>
</evidence>
<dbReference type="PANTHER" id="PTHR43660">
    <property type="entry name" value="DIPEPTIDYL CARBOXYPEPTIDASE"/>
    <property type="match status" value="1"/>
</dbReference>
<name>A0A2I0R249_9FLAO</name>
<keyword evidence="3" id="KW-0963">Cytoplasm</keyword>
<evidence type="ECO:0000256" key="1">
    <source>
        <dbReference type="ARBA" id="ARBA00004496"/>
    </source>
</evidence>
<evidence type="ECO:0000256" key="15">
    <source>
        <dbReference type="RuleBase" id="RU003435"/>
    </source>
</evidence>
<dbReference type="GO" id="GO:0004222">
    <property type="term" value="F:metalloendopeptidase activity"/>
    <property type="evidence" value="ECO:0007669"/>
    <property type="project" value="InterPro"/>
</dbReference>
<keyword evidence="9 15" id="KW-0482">Metalloprotease</keyword>
<dbReference type="OrthoDB" id="9773538at2"/>
<evidence type="ECO:0000256" key="2">
    <source>
        <dbReference type="ARBA" id="ARBA00006040"/>
    </source>
</evidence>
<evidence type="ECO:0000259" key="18">
    <source>
        <dbReference type="Pfam" id="PF01432"/>
    </source>
</evidence>
<dbReference type="EMBL" id="PJNI01000009">
    <property type="protein sequence ID" value="PKR80470.1"/>
    <property type="molecule type" value="Genomic_DNA"/>
</dbReference>
<keyword evidence="4 19" id="KW-0121">Carboxypeptidase</keyword>
<protein>
    <recommendedName>
        <fullName evidence="13">Dipeptidyl carboxypeptidase</fullName>
        <ecNumber evidence="12">3.4.15.5</ecNumber>
    </recommendedName>
    <alternativeName>
        <fullName evidence="14">Peptidyl-dipeptidase Dcp</fullName>
    </alternativeName>
</protein>
<evidence type="ECO:0000313" key="19">
    <source>
        <dbReference type="EMBL" id="PKR80470.1"/>
    </source>
</evidence>
<evidence type="ECO:0000256" key="14">
    <source>
        <dbReference type="ARBA" id="ARBA00075608"/>
    </source>
</evidence>
<evidence type="ECO:0000256" key="17">
    <source>
        <dbReference type="SAM" id="SignalP"/>
    </source>
</evidence>
<comment type="subcellular location">
    <subcellularLocation>
        <location evidence="1">Cytoplasm</location>
    </subcellularLocation>
</comment>
<dbReference type="GO" id="GO:0046872">
    <property type="term" value="F:metal ion binding"/>
    <property type="evidence" value="ECO:0007669"/>
    <property type="project" value="UniProtKB-UniRule"/>
</dbReference>
<dbReference type="PANTHER" id="PTHR43660:SF1">
    <property type="entry name" value="DIPEPTIDYL CARBOXYPEPTIDASE"/>
    <property type="match status" value="1"/>
</dbReference>
<comment type="caution">
    <text evidence="19">The sequence shown here is derived from an EMBL/GenBank/DDBJ whole genome shotgun (WGS) entry which is preliminary data.</text>
</comment>
<comment type="catalytic activity">
    <reaction evidence="10">
        <text>Hydrolysis of unblocked, C-terminal dipeptides from oligopeptides, with broad specificity. Does not hydrolyze bonds in which P1' is Pro, or both P1 and P1' are Gly.</text>
        <dbReference type="EC" id="3.4.15.5"/>
    </reaction>
</comment>
<dbReference type="Pfam" id="PF01432">
    <property type="entry name" value="Peptidase_M3"/>
    <property type="match status" value="1"/>
</dbReference>
<dbReference type="GO" id="GO:0005829">
    <property type="term" value="C:cytosol"/>
    <property type="evidence" value="ECO:0007669"/>
    <property type="project" value="UniProtKB-ARBA"/>
</dbReference>
<dbReference type="Proteomes" id="UP000236654">
    <property type="component" value="Unassembled WGS sequence"/>
</dbReference>
<keyword evidence="16" id="KW-0175">Coiled coil</keyword>
<dbReference type="FunFam" id="3.40.390.10:FF:000009">
    <property type="entry name" value="Oligopeptidase A"/>
    <property type="match status" value="1"/>
</dbReference>
<comment type="similarity">
    <text evidence="2 15">Belongs to the peptidase M3 family.</text>
</comment>
<feature type="chain" id="PRO_5014125208" description="Dipeptidyl carboxypeptidase" evidence="17">
    <location>
        <begin position="21"/>
        <end position="710"/>
    </location>
</feature>
<dbReference type="EC" id="3.4.15.5" evidence="12"/>
<evidence type="ECO:0000256" key="6">
    <source>
        <dbReference type="ARBA" id="ARBA00022723"/>
    </source>
</evidence>
<evidence type="ECO:0000256" key="12">
    <source>
        <dbReference type="ARBA" id="ARBA00066668"/>
    </source>
</evidence>
<keyword evidence="17" id="KW-0732">Signal</keyword>
<keyword evidence="8 15" id="KW-0862">Zinc</keyword>
<reference evidence="19 20" key="1">
    <citation type="submission" date="2017-12" db="EMBL/GenBank/DDBJ databases">
        <title>The draft genome sequence of Brumimicrobium saltpan LHR20.</title>
        <authorList>
            <person name="Do Z.-J."/>
            <person name="Luo H.-R."/>
        </authorList>
    </citation>
    <scope>NUCLEOTIDE SEQUENCE [LARGE SCALE GENOMIC DNA]</scope>
    <source>
        <strain evidence="19 20">LHR20</strain>
    </source>
</reference>
<evidence type="ECO:0000256" key="3">
    <source>
        <dbReference type="ARBA" id="ARBA00022490"/>
    </source>
</evidence>
<evidence type="ECO:0000256" key="13">
    <source>
        <dbReference type="ARBA" id="ARBA00070755"/>
    </source>
</evidence>
<dbReference type="SUPFAM" id="SSF55486">
    <property type="entry name" value="Metalloproteases ('zincins'), catalytic domain"/>
    <property type="match status" value="1"/>
</dbReference>
<feature type="domain" description="Peptidase M3A/M3B catalytic" evidence="18">
    <location>
        <begin position="260"/>
        <end position="708"/>
    </location>
</feature>
<keyword evidence="6 15" id="KW-0479">Metal-binding</keyword>
<dbReference type="FunFam" id="1.10.1370.40:FF:000001">
    <property type="entry name" value="Dipeptidyl carboxypeptidase II"/>
    <property type="match status" value="1"/>
</dbReference>